<proteinExistence type="predicted"/>
<evidence type="ECO:0000313" key="1">
    <source>
        <dbReference type="EMBL" id="MED4404012.1"/>
    </source>
</evidence>
<dbReference type="RefSeq" id="WP_328003183.1">
    <property type="nucleotide sequence ID" value="NZ_JARTFS010000022.1"/>
</dbReference>
<name>A0ABU6P5Q2_9BACI</name>
<sequence length="47" mass="5538">MSFEKSIQENKKNEKLAEFLGGYFSSKADHTIYWLEEAIKQIQKSEI</sequence>
<evidence type="ECO:0000313" key="2">
    <source>
        <dbReference type="Proteomes" id="UP001342826"/>
    </source>
</evidence>
<accession>A0ABU6P5Q2</accession>
<organism evidence="1 2">
    <name type="scientific">Metabacillus fastidiosus</name>
    <dbReference type="NCBI Taxonomy" id="1458"/>
    <lineage>
        <taxon>Bacteria</taxon>
        <taxon>Bacillati</taxon>
        <taxon>Bacillota</taxon>
        <taxon>Bacilli</taxon>
        <taxon>Bacillales</taxon>
        <taxon>Bacillaceae</taxon>
        <taxon>Metabacillus</taxon>
    </lineage>
</organism>
<reference evidence="1 2" key="1">
    <citation type="submission" date="2023-03" db="EMBL/GenBank/DDBJ databases">
        <title>Bacillus Genome Sequencing.</title>
        <authorList>
            <person name="Dunlap C."/>
        </authorList>
    </citation>
    <scope>NUCLEOTIDE SEQUENCE [LARGE SCALE GENOMIC DNA]</scope>
    <source>
        <strain evidence="1 2">NRS-1717</strain>
    </source>
</reference>
<gene>
    <name evidence="1" type="ORF">P9271_22245</name>
</gene>
<keyword evidence="2" id="KW-1185">Reference proteome</keyword>
<dbReference type="EMBL" id="JARTFS010000022">
    <property type="protein sequence ID" value="MED4404012.1"/>
    <property type="molecule type" value="Genomic_DNA"/>
</dbReference>
<protein>
    <submittedName>
        <fullName evidence="1">Uncharacterized protein</fullName>
    </submittedName>
</protein>
<dbReference type="Proteomes" id="UP001342826">
    <property type="component" value="Unassembled WGS sequence"/>
</dbReference>
<comment type="caution">
    <text evidence="1">The sequence shown here is derived from an EMBL/GenBank/DDBJ whole genome shotgun (WGS) entry which is preliminary data.</text>
</comment>